<feature type="signal peptide" evidence="1">
    <location>
        <begin position="1"/>
        <end position="21"/>
    </location>
</feature>
<accession>A0ABP1BN61</accession>
<dbReference type="EMBL" id="OZ023706">
    <property type="protein sequence ID" value="CAK9877233.1"/>
    <property type="molecule type" value="Genomic_DNA"/>
</dbReference>
<evidence type="ECO:0000313" key="2">
    <source>
        <dbReference type="EMBL" id="CAK9877233.1"/>
    </source>
</evidence>
<evidence type="ECO:0000313" key="3">
    <source>
        <dbReference type="Proteomes" id="UP001497522"/>
    </source>
</evidence>
<keyword evidence="1" id="KW-0732">Signal</keyword>
<dbReference type="Proteomes" id="UP001497522">
    <property type="component" value="Chromosome 5"/>
</dbReference>
<proteinExistence type="predicted"/>
<name>A0ABP1BN61_9BRYO</name>
<gene>
    <name evidence="2" type="ORF">CSSPJE1EN2_LOCUS19275</name>
</gene>
<feature type="chain" id="PRO_5045666748" evidence="1">
    <location>
        <begin position="22"/>
        <end position="54"/>
    </location>
</feature>
<organism evidence="2 3">
    <name type="scientific">Sphagnum jensenii</name>
    <dbReference type="NCBI Taxonomy" id="128206"/>
    <lineage>
        <taxon>Eukaryota</taxon>
        <taxon>Viridiplantae</taxon>
        <taxon>Streptophyta</taxon>
        <taxon>Embryophyta</taxon>
        <taxon>Bryophyta</taxon>
        <taxon>Sphagnophytina</taxon>
        <taxon>Sphagnopsida</taxon>
        <taxon>Sphagnales</taxon>
        <taxon>Sphagnaceae</taxon>
        <taxon>Sphagnum</taxon>
    </lineage>
</organism>
<reference evidence="2" key="1">
    <citation type="submission" date="2024-03" db="EMBL/GenBank/DDBJ databases">
        <authorList>
            <consortium name="ELIXIR-Norway"/>
            <consortium name="Elixir Norway"/>
        </authorList>
    </citation>
    <scope>NUCLEOTIDE SEQUENCE</scope>
</reference>
<protein>
    <submittedName>
        <fullName evidence="2">Uncharacterized protein</fullName>
    </submittedName>
</protein>
<sequence>MLKTKLSLCFVVALVAAAVSGGEVRNEESVLARRRWRRFAALRGKIRQKEIWWC</sequence>
<evidence type="ECO:0000256" key="1">
    <source>
        <dbReference type="SAM" id="SignalP"/>
    </source>
</evidence>
<keyword evidence="3" id="KW-1185">Reference proteome</keyword>